<protein>
    <submittedName>
        <fullName evidence="2">Uncharacterized protein</fullName>
    </submittedName>
</protein>
<keyword evidence="1" id="KW-0472">Membrane</keyword>
<dbReference type="STRING" id="1462996.AWM70_18020"/>
<feature type="transmembrane region" description="Helical" evidence="1">
    <location>
        <begin position="50"/>
        <end position="68"/>
    </location>
</feature>
<evidence type="ECO:0000256" key="1">
    <source>
        <dbReference type="SAM" id="Phobius"/>
    </source>
</evidence>
<organism evidence="2 3">
    <name type="scientific">Paenibacillus yonginensis</name>
    <dbReference type="NCBI Taxonomy" id="1462996"/>
    <lineage>
        <taxon>Bacteria</taxon>
        <taxon>Bacillati</taxon>
        <taxon>Bacillota</taxon>
        <taxon>Bacilli</taxon>
        <taxon>Bacillales</taxon>
        <taxon>Paenibacillaceae</taxon>
        <taxon>Paenibacillus</taxon>
    </lineage>
</organism>
<keyword evidence="1" id="KW-0812">Transmembrane</keyword>
<accession>A0A1B1N4D8</accession>
<name>A0A1B1N4D8_9BACL</name>
<dbReference type="KEGG" id="pyg:AWM70_18020"/>
<dbReference type="EMBL" id="CP014167">
    <property type="protein sequence ID" value="ANS76245.1"/>
    <property type="molecule type" value="Genomic_DNA"/>
</dbReference>
<dbReference type="Proteomes" id="UP000092573">
    <property type="component" value="Chromosome"/>
</dbReference>
<dbReference type="AlphaFoldDB" id="A0A1B1N4D8"/>
<keyword evidence="3" id="KW-1185">Reference proteome</keyword>
<evidence type="ECO:0000313" key="2">
    <source>
        <dbReference type="EMBL" id="ANS76245.1"/>
    </source>
</evidence>
<evidence type="ECO:0000313" key="3">
    <source>
        <dbReference type="Proteomes" id="UP000092573"/>
    </source>
</evidence>
<sequence length="251" mass="28507">MKPSEPAWYEELEDNPLRSAAFTQELKEKIKSKALASTNQKKRQGFGRSGIVGLSVILAGAAVTILLMKHPLPGVQERLHASQSQTAVTDLYWQNALDAAHPDTRNQVLLKQSLEDNRMLIFSRRVHEMDGSRTLLLEVDEYEYTKESKEWSPLQQASVSFEYNSSEPAKKPLQSGWLELEHTPVFFGVIKDSRIQQIQVSDHLNHLYPAKLIKSEDGDTYWFVNLPAKADHYNVVGLDKEGNRLSSEAFR</sequence>
<keyword evidence="1" id="KW-1133">Transmembrane helix</keyword>
<dbReference type="RefSeq" id="WP_068698703.1">
    <property type="nucleotide sequence ID" value="NZ_CP014167.1"/>
</dbReference>
<proteinExistence type="predicted"/>
<gene>
    <name evidence="2" type="ORF">AWM70_18020</name>
</gene>
<reference evidence="2 3" key="1">
    <citation type="submission" date="2016-01" db="EMBL/GenBank/DDBJ databases">
        <title>Complete Genome Sequence of Paenibacillus yonginensis DCY84, a novel Plant Growth-Promoting Bacteria with Elicitation of Induced Systemic Resistance.</title>
        <authorList>
            <person name="Kim Y.J."/>
            <person name="Yang D.C."/>
            <person name="Sukweenadhi J."/>
        </authorList>
    </citation>
    <scope>NUCLEOTIDE SEQUENCE [LARGE SCALE GENOMIC DNA]</scope>
    <source>
        <strain evidence="2 3">DCY84</strain>
    </source>
</reference>
<dbReference type="OrthoDB" id="2621811at2"/>